<dbReference type="AlphaFoldDB" id="A0A098D2T1"/>
<proteinExistence type="predicted"/>
<protein>
    <submittedName>
        <fullName evidence="1">Uncharacterized protein</fullName>
    </submittedName>
</protein>
<evidence type="ECO:0000313" key="1">
    <source>
        <dbReference type="EnsemblFungi" id="CEF72246"/>
    </source>
</evidence>
<reference evidence="1" key="3">
    <citation type="submission" date="2017-01" db="UniProtKB">
        <authorList>
            <consortium name="EnsemblFungi"/>
        </authorList>
    </citation>
    <scope>IDENTIFICATION</scope>
    <source>
        <strain evidence="1">PH-1 / ATCC MYA-4620 / FGSC 9075 / NRRL 31084</strain>
    </source>
</reference>
<accession>A0A0E0RLX1</accession>
<accession>A0A098D2T1</accession>
<dbReference type="EnsemblFungi" id="CEF72246">
    <property type="protein sequence ID" value="CEF72246"/>
    <property type="gene ID" value="FGRRES_11746"/>
</dbReference>
<reference evidence="1" key="1">
    <citation type="journal article" date="2007" name="Science">
        <title>The Fusarium graminearum genome reveals a link between localized polymorphism and pathogen specialization.</title>
        <authorList>
            <person name="Cuomo C.A."/>
            <person name="Gueldener U."/>
            <person name="Xu J.-R."/>
            <person name="Trail F."/>
            <person name="Turgeon B.G."/>
            <person name="Di Pietro A."/>
            <person name="Walton J.D."/>
            <person name="Ma L.-J."/>
            <person name="Baker S.E."/>
            <person name="Rep M."/>
            <person name="Adam G."/>
            <person name="Antoniw J."/>
            <person name="Baldwin T."/>
            <person name="Calvo S.E."/>
            <person name="Chang Y.-L."/>
            <person name="DeCaprio D."/>
            <person name="Gale L.R."/>
            <person name="Gnerre S."/>
            <person name="Goswami R.S."/>
            <person name="Hammond-Kosack K."/>
            <person name="Harris L.J."/>
            <person name="Hilburn K."/>
            <person name="Kennell J.C."/>
            <person name="Kroken S."/>
            <person name="Magnuson J.K."/>
            <person name="Mannhaupt G."/>
            <person name="Mauceli E.W."/>
            <person name="Mewes H.-W."/>
            <person name="Mitterbauer R."/>
            <person name="Muehlbauer G."/>
            <person name="Muensterkoetter M."/>
            <person name="Nelson D."/>
            <person name="O'Donnell K."/>
            <person name="Ouellet T."/>
            <person name="Qi W."/>
            <person name="Quesneville H."/>
            <person name="Roncero M.I.G."/>
            <person name="Seong K.-Y."/>
            <person name="Tetko I.V."/>
            <person name="Urban M."/>
            <person name="Waalwijk C."/>
            <person name="Ward T.J."/>
            <person name="Yao J."/>
            <person name="Birren B.W."/>
            <person name="Kistler H.C."/>
        </authorList>
    </citation>
    <scope>NUCLEOTIDE SEQUENCE [LARGE SCALE GENOMIC DNA]</scope>
    <source>
        <strain evidence="1">PH-1 / ATCC MYA-4620 / FGSC 9075 / NRRL 31084</strain>
    </source>
</reference>
<sequence>MSSSQMSPDAAGGVIATRALGTDQPTSLSGALQALVQLVSMLRWASIHVDDTRVAWRLHWSQRLSLFSPSLTLRRSSFVSTKPIIHKDAVKVADRARPTDTAEGRGLRHPESRRITVISFQAGAETN</sequence>
<organism evidence="1">
    <name type="scientific">Gibberella zeae (strain ATCC MYA-4620 / CBS 123657 / FGSC 9075 / NRRL 31084 / PH-1)</name>
    <name type="common">Wheat head blight fungus</name>
    <name type="synonym">Fusarium graminearum</name>
    <dbReference type="NCBI Taxonomy" id="229533"/>
    <lineage>
        <taxon>Eukaryota</taxon>
        <taxon>Fungi</taxon>
        <taxon>Dikarya</taxon>
        <taxon>Ascomycota</taxon>
        <taxon>Pezizomycotina</taxon>
        <taxon>Sordariomycetes</taxon>
        <taxon>Hypocreomycetidae</taxon>
        <taxon>Hypocreales</taxon>
        <taxon>Nectriaceae</taxon>
        <taxon>Fusarium</taxon>
    </lineage>
</organism>
<name>A0A098D2T1_GIBZE</name>
<dbReference type="EMBL" id="HG970332">
    <property type="status" value="NOT_ANNOTATED_CDS"/>
    <property type="molecule type" value="Genomic_DNA"/>
</dbReference>
<reference evidence="1" key="2">
    <citation type="journal article" date="2010" name="Nature">
        <title>Comparative genomics reveals mobile pathogenicity chromosomes in Fusarium.</title>
        <authorList>
            <person name="Ma L.J."/>
            <person name="van der Does H.C."/>
            <person name="Borkovich K.A."/>
            <person name="Coleman J.J."/>
            <person name="Daboussi M.J."/>
            <person name="Di Pietro A."/>
            <person name="Dufresne M."/>
            <person name="Freitag M."/>
            <person name="Grabherr M."/>
            <person name="Henrissat B."/>
            <person name="Houterman P.M."/>
            <person name="Kang S."/>
            <person name="Shim W.B."/>
            <person name="Woloshuk C."/>
            <person name="Xie X."/>
            <person name="Xu J.R."/>
            <person name="Antoniw J."/>
            <person name="Baker S.E."/>
            <person name="Bluhm B.H."/>
            <person name="Breakspear A."/>
            <person name="Brown D.W."/>
            <person name="Butchko R.A."/>
            <person name="Chapman S."/>
            <person name="Coulson R."/>
            <person name="Coutinho P.M."/>
            <person name="Danchin E.G."/>
            <person name="Diener A."/>
            <person name="Gale L.R."/>
            <person name="Gardiner D.M."/>
            <person name="Goff S."/>
            <person name="Hammond-Kosack K.E."/>
            <person name="Hilburn K."/>
            <person name="Hua-Van A."/>
            <person name="Jonkers W."/>
            <person name="Kazan K."/>
            <person name="Kodira C.D."/>
            <person name="Koehrsen M."/>
            <person name="Kumar L."/>
            <person name="Lee Y.H."/>
            <person name="Li L."/>
            <person name="Manners J.M."/>
            <person name="Miranda-Saavedra D."/>
            <person name="Mukherjee M."/>
            <person name="Park G."/>
            <person name="Park J."/>
            <person name="Park S.Y."/>
            <person name="Proctor R.H."/>
            <person name="Regev A."/>
            <person name="Ruiz-Roldan M.C."/>
            <person name="Sain D."/>
            <person name="Sakthikumar S."/>
            <person name="Sykes S."/>
            <person name="Schwartz D.C."/>
            <person name="Turgeon B.G."/>
            <person name="Wapinski I."/>
            <person name="Yoder O."/>
            <person name="Young S."/>
            <person name="Zeng Q."/>
            <person name="Zhou S."/>
            <person name="Galagan J."/>
            <person name="Cuomo C.A."/>
            <person name="Kistler H.C."/>
            <person name="Rep M."/>
        </authorList>
    </citation>
    <scope>GENOME REANNOTATION</scope>
    <source>
        <strain evidence="1">PH-1 / ATCC MYA-4620 / FGSC 9075 / NRRL 31084</strain>
    </source>
</reference>